<sequence>MKKIYAIILTFIIAINLYCFDLIEDTFDFIFEDLAQLIGIAVIIAVVIFFVRKYLNKNKNSDKGN</sequence>
<evidence type="ECO:0000313" key="3">
    <source>
        <dbReference type="Proteomes" id="UP000325116"/>
    </source>
</evidence>
<dbReference type="Proteomes" id="UP000325116">
    <property type="component" value="Unassembled WGS sequence"/>
</dbReference>
<proteinExistence type="predicted"/>
<evidence type="ECO:0000313" key="2">
    <source>
        <dbReference type="EMBL" id="TXJ11808.1"/>
    </source>
</evidence>
<dbReference type="EMBL" id="SAXT01000005">
    <property type="protein sequence ID" value="TXJ11808.1"/>
    <property type="molecule type" value="Genomic_DNA"/>
</dbReference>
<keyword evidence="1" id="KW-1133">Transmembrane helix</keyword>
<organism evidence="2 3">
    <name type="scientific">Brachyspira aalborgi</name>
    <dbReference type="NCBI Taxonomy" id="29522"/>
    <lineage>
        <taxon>Bacteria</taxon>
        <taxon>Pseudomonadati</taxon>
        <taxon>Spirochaetota</taxon>
        <taxon>Spirochaetia</taxon>
        <taxon>Brachyspirales</taxon>
        <taxon>Brachyspiraceae</taxon>
        <taxon>Brachyspira</taxon>
    </lineage>
</organism>
<protein>
    <submittedName>
        <fullName evidence="2">Uncharacterized protein</fullName>
    </submittedName>
</protein>
<name>A0A5C8CFX7_9SPIR</name>
<dbReference type="RefSeq" id="WP_147758706.1">
    <property type="nucleotide sequence ID" value="NZ_SAXT01000005.1"/>
</dbReference>
<feature type="transmembrane region" description="Helical" evidence="1">
    <location>
        <begin position="35"/>
        <end position="55"/>
    </location>
</feature>
<evidence type="ECO:0000256" key="1">
    <source>
        <dbReference type="SAM" id="Phobius"/>
    </source>
</evidence>
<reference evidence="2 3" key="1">
    <citation type="journal article" date="1992" name="Lakartidningen">
        <title>[Penicillin V and not amoxicillin is the first choice preparation in acute otitis].</title>
        <authorList>
            <person name="Kamme C."/>
            <person name="Lundgren K."/>
            <person name="Prellner K."/>
        </authorList>
    </citation>
    <scope>NUCLEOTIDE SEQUENCE [LARGE SCALE GENOMIC DNA]</scope>
    <source>
        <strain evidence="2 3">W1</strain>
    </source>
</reference>
<dbReference type="AlphaFoldDB" id="A0A5C8CFX7"/>
<comment type="caution">
    <text evidence="2">The sequence shown here is derived from an EMBL/GenBank/DDBJ whole genome shotgun (WGS) entry which is preliminary data.</text>
</comment>
<accession>A0A5C8CFX7</accession>
<keyword evidence="1" id="KW-0812">Transmembrane</keyword>
<keyword evidence="1" id="KW-0472">Membrane</keyword>
<gene>
    <name evidence="2" type="ORF">EPJ80_08845</name>
</gene>